<feature type="domain" description="Saccharopine dehydrogenase-like C-terminal" evidence="12">
    <location>
        <begin position="125"/>
        <end position="440"/>
    </location>
</feature>
<dbReference type="Gene3D" id="3.40.50.720">
    <property type="entry name" value="NAD(P)-binding Rossmann-like Domain"/>
    <property type="match status" value="1"/>
</dbReference>
<evidence type="ECO:0000313" key="14">
    <source>
        <dbReference type="Proteomes" id="UP000824596"/>
    </source>
</evidence>
<comment type="similarity">
    <text evidence="5">Belongs to the saccharopine dehydrogenase family.</text>
</comment>
<keyword evidence="14" id="KW-1185">Reference proteome</keyword>
<dbReference type="SUPFAM" id="SSF51735">
    <property type="entry name" value="NAD(P)-binding Rossmann-fold domains"/>
    <property type="match status" value="1"/>
</dbReference>
<evidence type="ECO:0000259" key="11">
    <source>
        <dbReference type="Pfam" id="PF03435"/>
    </source>
</evidence>
<dbReference type="FunFam" id="3.40.50.720:FF:000072">
    <property type="entry name" value="Saccharopine dehydrogenase [NADP(+), L-glutamate-forming]"/>
    <property type="match status" value="1"/>
</dbReference>
<keyword evidence="3" id="KW-0560">Oxidoreductase</keyword>
<dbReference type="GeneID" id="68352157"/>
<dbReference type="SUPFAM" id="SSF55347">
    <property type="entry name" value="Glyceraldehyde-3-phosphate dehydrogenase-like, C-terminal domain"/>
    <property type="match status" value="1"/>
</dbReference>
<dbReference type="InterPro" id="IPR005097">
    <property type="entry name" value="Sacchrp_dh_NADP-bd"/>
</dbReference>
<feature type="domain" description="Saccharopine dehydrogenase NADP binding" evidence="11">
    <location>
        <begin position="7"/>
        <end position="121"/>
    </location>
</feature>
<protein>
    <recommendedName>
        <fullName evidence="9">Saccharopine dehydrogenase [NADP(+), L-glutamate-forming]</fullName>
        <ecNumber evidence="8">1.5.1.10</ecNumber>
    </recommendedName>
    <alternativeName>
        <fullName evidence="10">Saccharopine reductase</fullName>
    </alternativeName>
</protein>
<name>A0A9P8N156_9HYPO</name>
<evidence type="ECO:0000256" key="10">
    <source>
        <dbReference type="ARBA" id="ARBA00083134"/>
    </source>
</evidence>
<dbReference type="Pfam" id="PF16653">
    <property type="entry name" value="Sacchrp_dh_C"/>
    <property type="match status" value="1"/>
</dbReference>
<keyword evidence="4" id="KW-0457">Lysine biosynthesis</keyword>
<dbReference type="AlphaFoldDB" id="A0A9P8N156"/>
<gene>
    <name evidence="13" type="ORF">HRG_03028</name>
</gene>
<keyword evidence="2" id="KW-0521">NADP</keyword>
<dbReference type="FunFam" id="1.10.1870.10:FF:000002">
    <property type="entry name" value="Saccharopine dehydrogenase Lys9"/>
    <property type="match status" value="1"/>
</dbReference>
<comment type="pathway">
    <text evidence="7">Amino-acid biosynthesis; L-lysine biosynthesis via AAA pathway; L-lysine from L-alpha-aminoadipate (fungal route): step 2/3.</text>
</comment>
<evidence type="ECO:0000256" key="7">
    <source>
        <dbReference type="ARBA" id="ARBA00060549"/>
    </source>
</evidence>
<evidence type="ECO:0000256" key="4">
    <source>
        <dbReference type="ARBA" id="ARBA00023154"/>
    </source>
</evidence>
<dbReference type="EMBL" id="JAIZPD010000003">
    <property type="protein sequence ID" value="KAH0965012.1"/>
    <property type="molecule type" value="Genomic_DNA"/>
</dbReference>
<evidence type="ECO:0000256" key="6">
    <source>
        <dbReference type="ARBA" id="ARBA00051869"/>
    </source>
</evidence>
<dbReference type="Proteomes" id="UP000824596">
    <property type="component" value="Unassembled WGS sequence"/>
</dbReference>
<dbReference type="GO" id="GO:0004755">
    <property type="term" value="F:saccharopine dehydrogenase (NADP+, L-glutamate-forming) activity"/>
    <property type="evidence" value="ECO:0007669"/>
    <property type="project" value="UniProtKB-EC"/>
</dbReference>
<dbReference type="Gene3D" id="3.30.360.10">
    <property type="entry name" value="Dihydrodipicolinate Reductase, domain 2"/>
    <property type="match status" value="1"/>
</dbReference>
<dbReference type="InterPro" id="IPR036291">
    <property type="entry name" value="NAD(P)-bd_dom_sf"/>
</dbReference>
<dbReference type="FunFam" id="3.30.360.10:FF:000008">
    <property type="entry name" value="Alpha-aminoadipic semialdehyde synthase, mitochondrial"/>
    <property type="match status" value="1"/>
</dbReference>
<dbReference type="PANTHER" id="PTHR11133:SF22">
    <property type="entry name" value="ALPHA-AMINOADIPIC SEMIALDEHYDE SYNTHASE, MITOCHONDRIAL"/>
    <property type="match status" value="1"/>
</dbReference>
<dbReference type="InterPro" id="IPR032095">
    <property type="entry name" value="Sacchrp_dh-like_C"/>
</dbReference>
<evidence type="ECO:0000256" key="3">
    <source>
        <dbReference type="ARBA" id="ARBA00023002"/>
    </source>
</evidence>
<dbReference type="GO" id="GO:0005737">
    <property type="term" value="C:cytoplasm"/>
    <property type="evidence" value="ECO:0007669"/>
    <property type="project" value="TreeGrafter"/>
</dbReference>
<comment type="catalytic activity">
    <reaction evidence="6">
        <text>L-saccharopine + NADP(+) + H2O = (S)-2-amino-6-oxohexanoate + L-glutamate + NADPH + H(+)</text>
        <dbReference type="Rhea" id="RHEA:10020"/>
        <dbReference type="ChEBI" id="CHEBI:15377"/>
        <dbReference type="ChEBI" id="CHEBI:15378"/>
        <dbReference type="ChEBI" id="CHEBI:29985"/>
        <dbReference type="ChEBI" id="CHEBI:57783"/>
        <dbReference type="ChEBI" id="CHEBI:57951"/>
        <dbReference type="ChEBI" id="CHEBI:58321"/>
        <dbReference type="ChEBI" id="CHEBI:58349"/>
        <dbReference type="EC" id="1.5.1.10"/>
    </reaction>
</comment>
<dbReference type="Gene3D" id="1.10.1870.10">
    <property type="entry name" value="Domain 3, Saccharopine reductase"/>
    <property type="match status" value="1"/>
</dbReference>
<evidence type="ECO:0000256" key="2">
    <source>
        <dbReference type="ARBA" id="ARBA00022857"/>
    </source>
</evidence>
<dbReference type="PANTHER" id="PTHR11133">
    <property type="entry name" value="SACCHAROPINE DEHYDROGENASE"/>
    <property type="match status" value="1"/>
</dbReference>
<evidence type="ECO:0000256" key="1">
    <source>
        <dbReference type="ARBA" id="ARBA00022605"/>
    </source>
</evidence>
<accession>A0A9P8N156</accession>
<organism evidence="13 14">
    <name type="scientific">Hirsutella rhossiliensis</name>
    <dbReference type="NCBI Taxonomy" id="111463"/>
    <lineage>
        <taxon>Eukaryota</taxon>
        <taxon>Fungi</taxon>
        <taxon>Dikarya</taxon>
        <taxon>Ascomycota</taxon>
        <taxon>Pezizomycotina</taxon>
        <taxon>Sordariomycetes</taxon>
        <taxon>Hypocreomycetidae</taxon>
        <taxon>Hypocreales</taxon>
        <taxon>Ophiocordycipitaceae</taxon>
        <taxon>Hirsutella</taxon>
    </lineage>
</organism>
<dbReference type="Pfam" id="PF03435">
    <property type="entry name" value="Sacchrp_dh_NADP"/>
    <property type="match status" value="1"/>
</dbReference>
<comment type="caution">
    <text evidence="13">The sequence shown here is derived from an EMBL/GenBank/DDBJ whole genome shotgun (WGS) entry which is preliminary data.</text>
</comment>
<keyword evidence="1" id="KW-0028">Amino-acid biosynthesis</keyword>
<proteinExistence type="inferred from homology"/>
<dbReference type="EC" id="1.5.1.10" evidence="8"/>
<evidence type="ECO:0000256" key="8">
    <source>
        <dbReference type="ARBA" id="ARBA00066976"/>
    </source>
</evidence>
<dbReference type="RefSeq" id="XP_044722525.1">
    <property type="nucleotide sequence ID" value="XM_044861499.1"/>
</dbReference>
<evidence type="ECO:0000259" key="12">
    <source>
        <dbReference type="Pfam" id="PF16653"/>
    </source>
</evidence>
<evidence type="ECO:0000256" key="5">
    <source>
        <dbReference type="ARBA" id="ARBA00038048"/>
    </source>
</evidence>
<sequence>MARQQSVLMLGAGFVTRPTLDILTAAGIPVTVACRTLESAKKLSAGVQNTTAISLDVSDDKALDAQVAKHDLVISLIPYTFHATVIKSAIRNKKNVVTTSYVSPAMMELDQQCKDAGITVMNEIGLDPGIDHLYAVKTIDEVHQAGGKILSFLSYCGGLPAPEASDNPLGYKFSWSSRGVLLALRNAAKIYQGGSIVDIASKDLMDTAKPYFIYPGYAFVAYPNRDSTPYKERYSIPEAQTIVRGTLRYQGFPQFIRVLVETGFLEDVPQDILSTSVSWKEATKAIVGAPSSSPHDLEAAIVARSTFDSPEDKERILSGLRWIGIFSDDKITPRGNPLDTLCATLEQKMQFEKDERDMVLLQHKFEIEHKDGSRETRTSTLVEYGDPKGYSAMAKLVGVPCAVAVQRVLNGTLSEKGVLAPMTTEINAPIMKELKEKYGIELIEKTVL</sequence>
<evidence type="ECO:0000256" key="9">
    <source>
        <dbReference type="ARBA" id="ARBA00067598"/>
    </source>
</evidence>
<evidence type="ECO:0000313" key="13">
    <source>
        <dbReference type="EMBL" id="KAH0965012.1"/>
    </source>
</evidence>
<reference evidence="13" key="1">
    <citation type="submission" date="2021-09" db="EMBL/GenBank/DDBJ databases">
        <title>A high-quality genome of the endoparasitic fungus Hirsutella rhossiliensis with a comparison of Hirsutella genomes reveals transposable elements contributing to genome size variation.</title>
        <authorList>
            <person name="Lin R."/>
            <person name="Jiao Y."/>
            <person name="Sun X."/>
            <person name="Ling J."/>
            <person name="Xie B."/>
            <person name="Cheng X."/>
        </authorList>
    </citation>
    <scope>NUCLEOTIDE SEQUENCE</scope>
    <source>
        <strain evidence="13">HR02</strain>
    </source>
</reference>
<dbReference type="PROSITE" id="PS51257">
    <property type="entry name" value="PROKAR_LIPOPROTEIN"/>
    <property type="match status" value="1"/>
</dbReference>
<dbReference type="InterPro" id="IPR051168">
    <property type="entry name" value="AASS"/>
</dbReference>
<dbReference type="OrthoDB" id="10059875at2759"/>
<dbReference type="GO" id="GO:0019878">
    <property type="term" value="P:lysine biosynthetic process via aminoadipic acid"/>
    <property type="evidence" value="ECO:0007669"/>
    <property type="project" value="TreeGrafter"/>
</dbReference>